<dbReference type="STRING" id="90262.A0A1X2IXS2"/>
<dbReference type="Gene3D" id="1.25.40.320">
    <property type="entry name" value="Peptidase M1, leukotriene A4 hydrolase/aminopeptidase C-terminal domain"/>
    <property type="match status" value="1"/>
</dbReference>
<dbReference type="SUPFAM" id="SSF55486">
    <property type="entry name" value="Metalloproteases ('zincins'), catalytic domain"/>
    <property type="match status" value="1"/>
</dbReference>
<protein>
    <recommendedName>
        <fullName evidence="12">Leukotriene A(4) hydrolase</fullName>
        <shortName evidence="12">LTA-4 hydrolase</shortName>
        <ecNumber evidence="12">3.3.2.10</ecNumber>
        <ecNumber evidence="12">3.4.11.-</ecNumber>
    </recommendedName>
</protein>
<dbReference type="CDD" id="cd09599">
    <property type="entry name" value="M1_LTA4H"/>
    <property type="match status" value="1"/>
</dbReference>
<feature type="active site" description="Proton donor" evidence="9">
    <location>
        <position position="378"/>
    </location>
</feature>
<dbReference type="InterPro" id="IPR014782">
    <property type="entry name" value="Peptidase_M1_dom"/>
</dbReference>
<dbReference type="NCBIfam" id="TIGR02411">
    <property type="entry name" value="leuko_A4_hydro"/>
    <property type="match status" value="1"/>
</dbReference>
<dbReference type="Proteomes" id="UP000193560">
    <property type="component" value="Unassembled WGS sequence"/>
</dbReference>
<keyword evidence="6 12" id="KW-0378">Hydrolase</keyword>
<feature type="binding site" evidence="11">
    <location>
        <position position="289"/>
    </location>
    <ligand>
        <name>Zn(2+)</name>
        <dbReference type="ChEBI" id="CHEBI:29105"/>
        <note>catalytic</note>
    </ligand>
</feature>
<keyword evidence="7 11" id="KW-0862">Zinc</keyword>
<dbReference type="EMBL" id="MCGE01000003">
    <property type="protein sequence ID" value="ORZ23271.1"/>
    <property type="molecule type" value="Genomic_DNA"/>
</dbReference>
<dbReference type="InterPro" id="IPR034015">
    <property type="entry name" value="M1_LTA4H"/>
</dbReference>
<dbReference type="Gene3D" id="2.60.40.1730">
    <property type="entry name" value="tricorn interacting facor f3 domain"/>
    <property type="match status" value="1"/>
</dbReference>
<keyword evidence="4 12" id="KW-0645">Protease</keyword>
<dbReference type="SMART" id="SM01263">
    <property type="entry name" value="Leuk-A4-hydro_C"/>
    <property type="match status" value="1"/>
</dbReference>
<dbReference type="GO" id="GO:0008270">
    <property type="term" value="F:zinc ion binding"/>
    <property type="evidence" value="ECO:0007669"/>
    <property type="project" value="InterPro"/>
</dbReference>
<dbReference type="FunFam" id="2.60.40.1730:FF:000004">
    <property type="entry name" value="Leukotriene A(4) hydrolase"/>
    <property type="match status" value="1"/>
</dbReference>
<organism evidence="14 15">
    <name type="scientific">Absidia repens</name>
    <dbReference type="NCBI Taxonomy" id="90262"/>
    <lineage>
        <taxon>Eukaryota</taxon>
        <taxon>Fungi</taxon>
        <taxon>Fungi incertae sedis</taxon>
        <taxon>Mucoromycota</taxon>
        <taxon>Mucoromycotina</taxon>
        <taxon>Mucoromycetes</taxon>
        <taxon>Mucorales</taxon>
        <taxon>Cunninghamellaceae</taxon>
        <taxon>Absidia</taxon>
    </lineage>
</organism>
<evidence type="ECO:0000256" key="1">
    <source>
        <dbReference type="ARBA" id="ARBA00004496"/>
    </source>
</evidence>
<reference evidence="14 15" key="1">
    <citation type="submission" date="2016-07" db="EMBL/GenBank/DDBJ databases">
        <title>Pervasive Adenine N6-methylation of Active Genes in Fungi.</title>
        <authorList>
            <consortium name="DOE Joint Genome Institute"/>
            <person name="Mondo S.J."/>
            <person name="Dannebaum R.O."/>
            <person name="Kuo R.C."/>
            <person name="Labutti K."/>
            <person name="Haridas S."/>
            <person name="Kuo A."/>
            <person name="Salamov A."/>
            <person name="Ahrendt S.R."/>
            <person name="Lipzen A."/>
            <person name="Sullivan W."/>
            <person name="Andreopoulos W.B."/>
            <person name="Clum A."/>
            <person name="Lindquist E."/>
            <person name="Daum C."/>
            <person name="Ramamoorthy G.K."/>
            <person name="Gryganskyi A."/>
            <person name="Culley D."/>
            <person name="Magnuson J.K."/>
            <person name="James T.Y."/>
            <person name="O'Malley M.A."/>
            <person name="Stajich J.E."/>
            <person name="Spatafora J.W."/>
            <person name="Visel A."/>
            <person name="Grigoriev I.V."/>
        </authorList>
    </citation>
    <scope>NUCLEOTIDE SEQUENCE [LARGE SCALE GENOMIC DNA]</scope>
    <source>
        <strain evidence="14 15">NRRL 1336</strain>
    </source>
</reference>
<evidence type="ECO:0000256" key="8">
    <source>
        <dbReference type="ARBA" id="ARBA00023049"/>
    </source>
</evidence>
<evidence type="ECO:0000256" key="2">
    <source>
        <dbReference type="ARBA" id="ARBA00010136"/>
    </source>
</evidence>
<feature type="binding site" evidence="11">
    <location>
        <position position="293"/>
    </location>
    <ligand>
        <name>Zn(2+)</name>
        <dbReference type="ChEBI" id="CHEBI:29105"/>
        <note>catalytic</note>
    </ligand>
</feature>
<keyword evidence="8 12" id="KW-0482">Metalloprotease</keyword>
<name>A0A1X2IXS2_9FUNG</name>
<feature type="binding site" evidence="10">
    <location>
        <begin position="131"/>
        <end position="133"/>
    </location>
    <ligand>
        <name>a peptide</name>
        <dbReference type="ChEBI" id="CHEBI:60466"/>
    </ligand>
</feature>
<dbReference type="InterPro" id="IPR012777">
    <property type="entry name" value="LTA4H"/>
</dbReference>
<dbReference type="OrthoDB" id="79562at2759"/>
<comment type="subcellular location">
    <subcellularLocation>
        <location evidence="1 12">Cytoplasm</location>
    </subcellularLocation>
</comment>
<dbReference type="InterPro" id="IPR027268">
    <property type="entry name" value="Peptidase_M4/M1_CTD_sf"/>
</dbReference>
<evidence type="ECO:0000256" key="11">
    <source>
        <dbReference type="PIRSR" id="PIRSR612777-3"/>
    </source>
</evidence>
<dbReference type="FunFam" id="1.10.390.10:FF:000003">
    <property type="entry name" value="Leukotriene A(4) hydrolase"/>
    <property type="match status" value="1"/>
</dbReference>
<sequence length="613" mass="69234">MADPSSLSNLAEFTTTHLHLNWNISFEKKVIEGEVVLDLKTLADNVNKVVLDSSYLDIKQVVLNDIPLLFDVAERHHALGSAVTIQLPEKLRINTAIQLKIVYSTTEKCTAIQYLTPEQTMGKKHPYLFSQCQAIHARSLIPCQDSPSIKLTYSAQVTSPLRVIMSALERGVTPSGRFGVSTYSFHQPTLMPTYLIAIASGDLTSREVGPRSKVWCEAEMVDAAAKEFEDTEKFIATGESLLTPYDWNRYDLLVLPPSYPYGGMENPCLNFVTPTLVAGDKSGVHTLIHEISHSWMGNLVTTKNWTHFWLNEGHTKFIERKIMERLYGAKEAQLNCIIGWKALKESVELFGKDSNATALVPDLSNGGDPDDYFSSVPYEKGFNLLYHVEGVVGGPSIFEPFVKSYVQHFASKSITTDDWKRYLYEYMEKEHGQPMIDKLNSIDFAAWLYSPGMPPIENPDTLFDATLAQACYSLAKSWDNSRENPDLSKFSPKDMENFTTAQKSVFLEKLSDLPSLPHRLLDAMNGYYQLTSVRNSEIRFRWQMVCLKANYKPIYPHVVAFVTEQGRMKYVRPLYRQLNMAADGADLAKSTFLEHKAFYHPIAAQLIVKDLGL</sequence>
<feature type="domain" description="Peptidase M1 leukotriene A4 hydrolase/aminopeptidase C-terminal" evidence="13">
    <location>
        <begin position="466"/>
        <end position="611"/>
    </location>
</feature>
<dbReference type="PANTHER" id="PTHR45726:SF3">
    <property type="entry name" value="LEUKOTRIENE A-4 HYDROLASE"/>
    <property type="match status" value="1"/>
</dbReference>
<keyword evidence="3 12" id="KW-0963">Cytoplasm</keyword>
<comment type="cofactor">
    <cofactor evidence="11 12">
        <name>Zn(2+)</name>
        <dbReference type="ChEBI" id="CHEBI:29105"/>
    </cofactor>
    <text evidence="11 12">Binds 1 zinc ion per subunit.</text>
</comment>
<dbReference type="GO" id="GO:0070006">
    <property type="term" value="F:metalloaminopeptidase activity"/>
    <property type="evidence" value="ECO:0007669"/>
    <property type="project" value="UniProtKB-ARBA"/>
</dbReference>
<dbReference type="InterPro" id="IPR038502">
    <property type="entry name" value="M1_LTA-4_hydro/amino_C_sf"/>
</dbReference>
<dbReference type="SUPFAM" id="SSF63737">
    <property type="entry name" value="Leukotriene A4 hydrolase N-terminal domain"/>
    <property type="match status" value="1"/>
</dbReference>
<comment type="catalytic activity">
    <reaction evidence="12">
        <text>an epoxide + H2O = an ethanediol</text>
        <dbReference type="Rhea" id="RHEA:19037"/>
        <dbReference type="ChEBI" id="CHEBI:15377"/>
        <dbReference type="ChEBI" id="CHEBI:32955"/>
        <dbReference type="ChEBI" id="CHEBI:140594"/>
        <dbReference type="EC" id="3.3.2.10"/>
    </reaction>
</comment>
<dbReference type="EC" id="3.4.11.-" evidence="12"/>
<feature type="binding site" evidence="10">
    <location>
        <begin position="260"/>
        <end position="265"/>
    </location>
    <ligand>
        <name>a peptide</name>
        <dbReference type="ChEBI" id="CHEBI:60466"/>
    </ligand>
</feature>
<evidence type="ECO:0000256" key="12">
    <source>
        <dbReference type="RuleBase" id="RU361141"/>
    </source>
</evidence>
<dbReference type="AlphaFoldDB" id="A0A1X2IXS2"/>
<evidence type="ECO:0000256" key="10">
    <source>
        <dbReference type="PIRSR" id="PIRSR612777-2"/>
    </source>
</evidence>
<evidence type="ECO:0000256" key="5">
    <source>
        <dbReference type="ARBA" id="ARBA00022723"/>
    </source>
</evidence>
<feature type="binding site" evidence="10">
    <location>
        <begin position="567"/>
        <end position="569"/>
    </location>
    <ligand>
        <name>a peptide</name>
        <dbReference type="ChEBI" id="CHEBI:60466"/>
    </ligand>
</feature>
<dbReference type="FunFam" id="3.30.2010.30:FF:000001">
    <property type="entry name" value="Leukotriene A(4) hydrolase"/>
    <property type="match status" value="1"/>
</dbReference>
<evidence type="ECO:0000256" key="7">
    <source>
        <dbReference type="ARBA" id="ARBA00022833"/>
    </source>
</evidence>
<accession>A0A1X2IXS2</accession>
<comment type="caution">
    <text evidence="14">The sequence shown here is derived from an EMBL/GenBank/DDBJ whole genome shotgun (WGS) entry which is preliminary data.</text>
</comment>
<evidence type="ECO:0000313" key="15">
    <source>
        <dbReference type="Proteomes" id="UP000193560"/>
    </source>
</evidence>
<dbReference type="PRINTS" id="PR00756">
    <property type="entry name" value="ALADIPTASE"/>
</dbReference>
<dbReference type="InterPro" id="IPR049980">
    <property type="entry name" value="LTA4H_cat"/>
</dbReference>
<feature type="binding site" evidence="11">
    <location>
        <position position="312"/>
    </location>
    <ligand>
        <name>Zn(2+)</name>
        <dbReference type="ChEBI" id="CHEBI:29105"/>
        <note>catalytic</note>
    </ligand>
</feature>
<dbReference type="EC" id="3.3.2.10" evidence="12"/>
<dbReference type="GO" id="GO:0005829">
    <property type="term" value="C:cytosol"/>
    <property type="evidence" value="ECO:0007669"/>
    <property type="project" value="TreeGrafter"/>
</dbReference>
<dbReference type="PANTHER" id="PTHR45726">
    <property type="entry name" value="LEUKOTRIENE A-4 HYDROLASE"/>
    <property type="match status" value="1"/>
</dbReference>
<dbReference type="GO" id="GO:0004301">
    <property type="term" value="F:epoxide hydrolase activity"/>
    <property type="evidence" value="ECO:0007669"/>
    <property type="project" value="UniProtKB-EC"/>
</dbReference>
<dbReference type="InterPro" id="IPR015211">
    <property type="entry name" value="Peptidase_M1_C"/>
</dbReference>
<evidence type="ECO:0000256" key="3">
    <source>
        <dbReference type="ARBA" id="ARBA00022490"/>
    </source>
</evidence>
<dbReference type="InterPro" id="IPR001930">
    <property type="entry name" value="Peptidase_M1"/>
</dbReference>
<evidence type="ECO:0000259" key="13">
    <source>
        <dbReference type="SMART" id="SM01263"/>
    </source>
</evidence>
<gene>
    <name evidence="14" type="ORF">BCR42DRAFT_366866</name>
</gene>
<dbReference type="Gene3D" id="3.30.2010.30">
    <property type="match status" value="1"/>
</dbReference>
<dbReference type="GO" id="GO:0006508">
    <property type="term" value="P:proteolysis"/>
    <property type="evidence" value="ECO:0007669"/>
    <property type="project" value="UniProtKB-KW"/>
</dbReference>
<dbReference type="Gene3D" id="1.10.390.10">
    <property type="entry name" value="Neutral Protease Domain 2"/>
    <property type="match status" value="1"/>
</dbReference>
<dbReference type="Pfam" id="PF09127">
    <property type="entry name" value="Leuk-A4-hydro_C"/>
    <property type="match status" value="1"/>
</dbReference>
<evidence type="ECO:0000256" key="6">
    <source>
        <dbReference type="ARBA" id="ARBA00022801"/>
    </source>
</evidence>
<dbReference type="InterPro" id="IPR045357">
    <property type="entry name" value="Aminopeptidase_N-like_N"/>
</dbReference>
<dbReference type="Pfam" id="PF17900">
    <property type="entry name" value="Peptidase_M1_N"/>
    <property type="match status" value="1"/>
</dbReference>
<dbReference type="InterPro" id="IPR042097">
    <property type="entry name" value="Aminopeptidase_N-like_N_sf"/>
</dbReference>
<keyword evidence="15" id="KW-1185">Reference proteome</keyword>
<dbReference type="FunFam" id="1.25.40.320:FF:000001">
    <property type="entry name" value="Leukotriene A(4) hydrolase"/>
    <property type="match status" value="1"/>
</dbReference>
<evidence type="ECO:0000313" key="14">
    <source>
        <dbReference type="EMBL" id="ORZ23271.1"/>
    </source>
</evidence>
<comment type="similarity">
    <text evidence="2 12">Belongs to the peptidase M1 family.</text>
</comment>
<evidence type="ECO:0000256" key="9">
    <source>
        <dbReference type="PIRSR" id="PIRSR612777-1"/>
    </source>
</evidence>
<dbReference type="Pfam" id="PF01433">
    <property type="entry name" value="Peptidase_M1"/>
    <property type="match status" value="1"/>
</dbReference>
<evidence type="ECO:0000256" key="4">
    <source>
        <dbReference type="ARBA" id="ARBA00022670"/>
    </source>
</evidence>
<dbReference type="SUPFAM" id="SSF48371">
    <property type="entry name" value="ARM repeat"/>
    <property type="match status" value="1"/>
</dbReference>
<dbReference type="InterPro" id="IPR016024">
    <property type="entry name" value="ARM-type_fold"/>
</dbReference>
<proteinExistence type="inferred from homology"/>
<keyword evidence="5 11" id="KW-0479">Metal-binding</keyword>
<feature type="active site" description="Proton acceptor" evidence="9">
    <location>
        <position position="290"/>
    </location>
</feature>